<dbReference type="Proteomes" id="UP001597510">
    <property type="component" value="Unassembled WGS sequence"/>
</dbReference>
<dbReference type="EMBL" id="JBHULC010000011">
    <property type="protein sequence ID" value="MFD2521648.1"/>
    <property type="molecule type" value="Genomic_DNA"/>
</dbReference>
<evidence type="ECO:0000256" key="1">
    <source>
        <dbReference type="SAM" id="Phobius"/>
    </source>
</evidence>
<feature type="transmembrane region" description="Helical" evidence="1">
    <location>
        <begin position="378"/>
        <end position="399"/>
    </location>
</feature>
<keyword evidence="1" id="KW-0812">Transmembrane</keyword>
<name>A0ABW5J767_9BACT</name>
<reference evidence="3" key="1">
    <citation type="journal article" date="2019" name="Int. J. Syst. Evol. Microbiol.">
        <title>The Global Catalogue of Microorganisms (GCM) 10K type strain sequencing project: providing services to taxonomists for standard genome sequencing and annotation.</title>
        <authorList>
            <consortium name="The Broad Institute Genomics Platform"/>
            <consortium name="The Broad Institute Genome Sequencing Center for Infectious Disease"/>
            <person name="Wu L."/>
            <person name="Ma J."/>
        </authorList>
    </citation>
    <scope>NUCLEOTIDE SEQUENCE [LARGE SCALE GENOMIC DNA]</scope>
    <source>
        <strain evidence="3">KCTC 52344</strain>
    </source>
</reference>
<proteinExistence type="predicted"/>
<organism evidence="2 3">
    <name type="scientific">Emticicia soli</name>
    <dbReference type="NCBI Taxonomy" id="2027878"/>
    <lineage>
        <taxon>Bacteria</taxon>
        <taxon>Pseudomonadati</taxon>
        <taxon>Bacteroidota</taxon>
        <taxon>Cytophagia</taxon>
        <taxon>Cytophagales</taxon>
        <taxon>Leadbetterellaceae</taxon>
        <taxon>Emticicia</taxon>
    </lineage>
</organism>
<keyword evidence="1" id="KW-0472">Membrane</keyword>
<protein>
    <submittedName>
        <fullName evidence="2">Uncharacterized protein</fullName>
    </submittedName>
</protein>
<accession>A0ABW5J767</accession>
<keyword evidence="3" id="KW-1185">Reference proteome</keyword>
<evidence type="ECO:0000313" key="3">
    <source>
        <dbReference type="Proteomes" id="UP001597510"/>
    </source>
</evidence>
<gene>
    <name evidence="2" type="ORF">ACFSR2_12195</name>
</gene>
<keyword evidence="1" id="KW-1133">Transmembrane helix</keyword>
<dbReference type="RefSeq" id="WP_340235873.1">
    <property type="nucleotide sequence ID" value="NZ_JBBEWC010000005.1"/>
</dbReference>
<sequence length="403" mass="46058">MRKFLKIVFSIFLLLPTVFFIHLSLRLYYEPQYTIDGKRAYNQAIIKQIHFLKDEISKGKAKEMQQIFPEGFIFFNAIYGLTWCELINKNDLTHPLAKEAINEIDRAIKEVNSEEGKRTFEKNLPVEYGAFYQGWTTLLLGKKLALIDSAQWNSTDIESFTSKCENIADAYIANDFTYLKSYSSGTWQADNIICLAALALHDKLFEPKYTEVIGKCIEHIKANLDTHTGLIPHSLDEEFPRGSSQSLINVFLPEIDSVFARRMYGKYKEHFLERRLGLVAIREFPKGHAGIGDIDSGPVIWDVGGVASIVGIKAMALHKDWATAKSLRNNIEGLGYPVCFNQQKKYFFGVFPMADAFIAWANVSLPEDKVQNEANSKMTFLLIAMLAVSLIIWIFYIMWKKEK</sequence>
<comment type="caution">
    <text evidence="2">The sequence shown here is derived from an EMBL/GenBank/DDBJ whole genome shotgun (WGS) entry which is preliminary data.</text>
</comment>
<feature type="transmembrane region" description="Helical" evidence="1">
    <location>
        <begin position="346"/>
        <end position="366"/>
    </location>
</feature>
<evidence type="ECO:0000313" key="2">
    <source>
        <dbReference type="EMBL" id="MFD2521648.1"/>
    </source>
</evidence>
<feature type="transmembrane region" description="Helical" evidence="1">
    <location>
        <begin position="7"/>
        <end position="29"/>
    </location>
</feature>